<evidence type="ECO:0000313" key="5">
    <source>
        <dbReference type="EMBL" id="WMY73899.1"/>
    </source>
</evidence>
<evidence type="ECO:0000256" key="2">
    <source>
        <dbReference type="ARBA" id="ARBA00022695"/>
    </source>
</evidence>
<dbReference type="InterPro" id="IPR017557">
    <property type="entry name" value="Holo-ACP_synthase"/>
</dbReference>
<reference evidence="5 6" key="1">
    <citation type="submission" date="2023-09" db="EMBL/GenBank/DDBJ databases">
        <title>Buttiauxella selenatireducens sp. nov., isolated from the rhizosphere of Cardamine hupingshanesis.</title>
        <authorList>
            <person name="Zhang S."/>
            <person name="Xu Z."/>
            <person name="Wang H."/>
            <person name="Guo Y."/>
        </authorList>
    </citation>
    <scope>NUCLEOTIDE SEQUENCE [LARGE SCALE GENOMIC DNA]</scope>
    <source>
        <strain evidence="5 6">R73</strain>
    </source>
</reference>
<dbReference type="NCBIfam" id="NF002332">
    <property type="entry name" value="PRK01293.1"/>
    <property type="match status" value="1"/>
</dbReference>
<feature type="domain" description="Phosphoribosyl-dephospho-CoA transferase MdcG C-terminal" evidence="3">
    <location>
        <begin position="99"/>
        <end position="199"/>
    </location>
</feature>
<protein>
    <submittedName>
        <fullName evidence="5">Malonate decarboxylase holo-ACP synthase</fullName>
    </submittedName>
</protein>
<evidence type="ECO:0000259" key="3">
    <source>
        <dbReference type="Pfam" id="PF10620"/>
    </source>
</evidence>
<gene>
    <name evidence="5" type="ORF">RHD99_21080</name>
</gene>
<organism evidence="5 6">
    <name type="scientific">Buttiauxella selenatireducens</name>
    <dbReference type="NCBI Taxonomy" id="3073902"/>
    <lineage>
        <taxon>Bacteria</taxon>
        <taxon>Pseudomonadati</taxon>
        <taxon>Pseudomonadota</taxon>
        <taxon>Gammaproteobacteria</taxon>
        <taxon>Enterobacterales</taxon>
        <taxon>Enterobacteriaceae</taxon>
        <taxon>Buttiauxella</taxon>
    </lineage>
</organism>
<evidence type="ECO:0000313" key="6">
    <source>
        <dbReference type="Proteomes" id="UP001246690"/>
    </source>
</evidence>
<evidence type="ECO:0000256" key="1">
    <source>
        <dbReference type="ARBA" id="ARBA00022679"/>
    </source>
</evidence>
<dbReference type="InterPro" id="IPR049180">
    <property type="entry name" value="MdcG_C"/>
</dbReference>
<dbReference type="RefSeq" id="WP_309876382.1">
    <property type="nucleotide sequence ID" value="NZ_CP133838.1"/>
</dbReference>
<keyword evidence="6" id="KW-1185">Reference proteome</keyword>
<proteinExistence type="predicted"/>
<keyword evidence="2" id="KW-0548">Nucleotidyltransferase</keyword>
<dbReference type="Pfam" id="PF20866">
    <property type="entry name" value="MdcG_N"/>
    <property type="match status" value="1"/>
</dbReference>
<keyword evidence="1" id="KW-0808">Transferase</keyword>
<dbReference type="Pfam" id="PF10620">
    <property type="entry name" value="MdcG"/>
    <property type="match status" value="1"/>
</dbReference>
<sequence>MNAPHPHDLLWLTESAALEGVSEEWVASQWRLVLPVVVRRDVNHEGRIPVGVRGMRRDQRAAGWVKAAKIKRVISPESLASRDLLINSPFVSMPPVQGAIQLALREWPWIWGITGSVGYALATEVPVLHADSDLDLIIRSPERVEREALREWQQVAGQLLCRADTQIETPHGAFALNEWLRDGRVLLKTNSGPQLVTDPWAFKG</sequence>
<dbReference type="EMBL" id="CP133838">
    <property type="protein sequence ID" value="WMY73899.1"/>
    <property type="molecule type" value="Genomic_DNA"/>
</dbReference>
<dbReference type="Proteomes" id="UP001246690">
    <property type="component" value="Chromosome"/>
</dbReference>
<dbReference type="NCBIfam" id="TIGR03135">
    <property type="entry name" value="malonate_mdcG"/>
    <property type="match status" value="1"/>
</dbReference>
<dbReference type="InterPro" id="IPR048903">
    <property type="entry name" value="MdcG_N"/>
</dbReference>
<feature type="domain" description="Phosphoribosyl-dephospho-CoA transferase MdcG N-terminal" evidence="4">
    <location>
        <begin position="5"/>
        <end position="76"/>
    </location>
</feature>
<name>A0ABY9S951_9ENTR</name>
<accession>A0ABY9S951</accession>
<evidence type="ECO:0000259" key="4">
    <source>
        <dbReference type="Pfam" id="PF20866"/>
    </source>
</evidence>